<gene>
    <name evidence="2" type="ORF">Cpir12675_001229</name>
</gene>
<evidence type="ECO:0000313" key="3">
    <source>
        <dbReference type="Proteomes" id="UP001583280"/>
    </source>
</evidence>
<dbReference type="Proteomes" id="UP001583280">
    <property type="component" value="Unassembled WGS sequence"/>
</dbReference>
<feature type="compositionally biased region" description="Acidic residues" evidence="1">
    <location>
        <begin position="591"/>
        <end position="600"/>
    </location>
</feature>
<proteinExistence type="predicted"/>
<feature type="compositionally biased region" description="Basic residues" evidence="1">
    <location>
        <begin position="640"/>
        <end position="651"/>
    </location>
</feature>
<comment type="caution">
    <text evidence="2">The sequence shown here is derived from an EMBL/GenBank/DDBJ whole genome shotgun (WGS) entry which is preliminary data.</text>
</comment>
<reference evidence="2 3" key="1">
    <citation type="journal article" date="2024" name="IMA Fungus">
        <title>IMA Genome - F19 : A genome assembly and annotation guide to empower mycologists, including annotated draft genome sequences of Ceratocystis pirilliformis, Diaporthe australafricana, Fusarium ophioides, Paecilomyces lecythidis, and Sporothrix stenoceras.</title>
        <authorList>
            <person name="Aylward J."/>
            <person name="Wilson A.M."/>
            <person name="Visagie C.M."/>
            <person name="Spraker J."/>
            <person name="Barnes I."/>
            <person name="Buitendag C."/>
            <person name="Ceriani C."/>
            <person name="Del Mar Angel L."/>
            <person name="du Plessis D."/>
            <person name="Fuchs T."/>
            <person name="Gasser K."/>
            <person name="Kramer D."/>
            <person name="Li W."/>
            <person name="Munsamy K."/>
            <person name="Piso A."/>
            <person name="Price J.L."/>
            <person name="Sonnekus B."/>
            <person name="Thomas C."/>
            <person name="van der Nest A."/>
            <person name="van Dijk A."/>
            <person name="van Heerden A."/>
            <person name="van Vuuren N."/>
            <person name="Yilmaz N."/>
            <person name="Duong T.A."/>
            <person name="van der Merwe N.A."/>
            <person name="Wingfield M.J."/>
            <person name="Wingfield B.D."/>
        </authorList>
    </citation>
    <scope>NUCLEOTIDE SEQUENCE [LARGE SCALE GENOMIC DNA]</scope>
    <source>
        <strain evidence="2 3">CMW 12675</strain>
    </source>
</reference>
<evidence type="ECO:0000313" key="2">
    <source>
        <dbReference type="EMBL" id="KAL1899730.1"/>
    </source>
</evidence>
<feature type="compositionally biased region" description="Polar residues" evidence="1">
    <location>
        <begin position="485"/>
        <end position="510"/>
    </location>
</feature>
<feature type="region of interest" description="Disordered" evidence="1">
    <location>
        <begin position="575"/>
        <end position="675"/>
    </location>
</feature>
<keyword evidence="3" id="KW-1185">Reference proteome</keyword>
<feature type="region of interest" description="Disordered" evidence="1">
    <location>
        <begin position="466"/>
        <end position="531"/>
    </location>
</feature>
<sequence length="675" mass="77215">MSQHTQNNSSSTISSCSYQSIEINNSHVGDSFFWALKSIESELQRMITEPHTRNLDRGKYVTMYNTPGTPDQTVFSPLHNINIAAMAKEAYKDIIDKPLTMAEWVSLIDKIQYAPGYRYQNEAKHETERLEKWLMSDAASLETKKAFLRSDIGHLRMAIVVRHLIRVRWSKLGVWNPIWGCPDGPNDEFKDQLSFWTWPWDGTIDAPGWENENGEIISPDDLYPEDVVELNASHPIARLMDMRLDQRRGDPVLHEVMMPPDEKSTMEYRMRFVISRPWMHFNMDRVTEEVRIKERLNKKQPNLCRVLAVDDNDIRDWMKANGEWSQSWDARSLIGWTWPGEASVGAFEDLDAINSMMLPWDQYERECLDACGFAGTPEQESGIGKAHERARETLDIQRQMLGFTFNQPHRIDTSRYNIALDSQISPRTWTATVKNEMMAPLQVLDWKIETKLSSPAGSEIIARLSRRENDESAKTEISGKFKRSIASTSSHRGQVKFDSTVQSPPSNNSPQKRRLDSPPPPSGCNQRQTHRNIKVKVDTEAAKLAPKFDEVRTRSDAEVMYPELLAALASYRARNENQPKPRTQSIITSTDTEEDTDVDMSDASSKALLARPSATVLRTGGRPIRPNHCRNKEQSTQRASSKRQRRQKAILRPKTSGVRASRRLMKAQPEYSGLP</sequence>
<organism evidence="2 3">
    <name type="scientific">Ceratocystis pirilliformis</name>
    <dbReference type="NCBI Taxonomy" id="259994"/>
    <lineage>
        <taxon>Eukaryota</taxon>
        <taxon>Fungi</taxon>
        <taxon>Dikarya</taxon>
        <taxon>Ascomycota</taxon>
        <taxon>Pezizomycotina</taxon>
        <taxon>Sordariomycetes</taxon>
        <taxon>Hypocreomycetidae</taxon>
        <taxon>Microascales</taxon>
        <taxon>Ceratocystidaceae</taxon>
        <taxon>Ceratocystis</taxon>
    </lineage>
</organism>
<protein>
    <submittedName>
        <fullName evidence="2">Uncharacterized protein</fullName>
    </submittedName>
</protein>
<feature type="compositionally biased region" description="Basic and acidic residues" evidence="1">
    <location>
        <begin position="466"/>
        <end position="479"/>
    </location>
</feature>
<evidence type="ECO:0000256" key="1">
    <source>
        <dbReference type="SAM" id="MobiDB-lite"/>
    </source>
</evidence>
<dbReference type="EMBL" id="JAWDJO010000018">
    <property type="protein sequence ID" value="KAL1899730.1"/>
    <property type="molecule type" value="Genomic_DNA"/>
</dbReference>
<accession>A0ABR3ZI50</accession>
<name>A0ABR3ZI50_9PEZI</name>